<dbReference type="AlphaFoldDB" id="A0AAE3G825"/>
<dbReference type="InterPro" id="IPR049383">
    <property type="entry name" value="UbiD-like_N"/>
</dbReference>
<dbReference type="SUPFAM" id="SSF50475">
    <property type="entry name" value="FMN-binding split barrel"/>
    <property type="match status" value="1"/>
</dbReference>
<organism evidence="4 5">
    <name type="scientific">Natronocella acetinitrilica</name>
    <dbReference type="NCBI Taxonomy" id="414046"/>
    <lineage>
        <taxon>Bacteria</taxon>
        <taxon>Pseudomonadati</taxon>
        <taxon>Pseudomonadota</taxon>
        <taxon>Gammaproteobacteria</taxon>
        <taxon>Chromatiales</taxon>
        <taxon>Ectothiorhodospiraceae</taxon>
        <taxon>Natronocella</taxon>
    </lineage>
</organism>
<dbReference type="InterPro" id="IPR049381">
    <property type="entry name" value="UbiD-like_C"/>
</dbReference>
<proteinExistence type="predicted"/>
<evidence type="ECO:0000259" key="3">
    <source>
        <dbReference type="Pfam" id="PF20696"/>
    </source>
</evidence>
<evidence type="ECO:0000313" key="4">
    <source>
        <dbReference type="EMBL" id="MCP1676739.1"/>
    </source>
</evidence>
<dbReference type="SUPFAM" id="SSF143968">
    <property type="entry name" value="UbiD C-terminal domain-like"/>
    <property type="match status" value="1"/>
</dbReference>
<dbReference type="Proteomes" id="UP001205843">
    <property type="component" value="Unassembled WGS sequence"/>
</dbReference>
<dbReference type="PANTHER" id="PTHR30108:SF17">
    <property type="entry name" value="FERULIC ACID DECARBOXYLASE 1"/>
    <property type="match status" value="1"/>
</dbReference>
<dbReference type="Pfam" id="PF01977">
    <property type="entry name" value="UbiD"/>
    <property type="match status" value="1"/>
</dbReference>
<evidence type="ECO:0000313" key="5">
    <source>
        <dbReference type="Proteomes" id="UP001205843"/>
    </source>
</evidence>
<reference evidence="4" key="1">
    <citation type="submission" date="2022-03" db="EMBL/GenBank/DDBJ databases">
        <title>Genomic Encyclopedia of Type Strains, Phase III (KMG-III): the genomes of soil and plant-associated and newly described type strains.</title>
        <authorList>
            <person name="Whitman W."/>
        </authorList>
    </citation>
    <scope>NUCLEOTIDE SEQUENCE</scope>
    <source>
        <strain evidence="4">ANL 6-2</strain>
    </source>
</reference>
<sequence length="463" mass="50994">MSGQALRDFLSMVQRDYPEHFLRVTTPIDRSFESTAIVAELERAGQHPVIVFENVKGFSMPLVTNVAANRKLLAAILDVDPANLATSFRDRCQNYLPAEVVGDAPWQDVVLEGDDIDLTKLPIPIQFPVDAAPYITAGQICARDPETGVDTTGFHRLMLKGKNRLGVSLHSRRRMYEFHRRAEERGEPLPAAITLGIHPLHYMGSMAFHYPPGVRKFEIIGALFGESYRLGRTGTDGLEVPWGAEIVIEGHILNDVREPEGPFGEFTGYASYRSTQNVFVAHRVQMRSDAMLHSVVSGMAADHIRISCISREAEILNSLRRNLPNVRAVHVPAETCGALMAIVQMKKTAAGQPQQAIMAAFGTETYCKCVIVVDDDVDIFNLTDVMWAVATRARADRDLFLIPGAMGAILDPASDPEDNTVTKVGVDATKPSGRDYAERLVIDDEQRARAREILAGMGIAGMQ</sequence>
<dbReference type="InterPro" id="IPR002830">
    <property type="entry name" value="UbiD"/>
</dbReference>
<dbReference type="InterPro" id="IPR048304">
    <property type="entry name" value="UbiD_Rift_dom"/>
</dbReference>
<gene>
    <name evidence="4" type="ORF">J2T57_003912</name>
</gene>
<accession>A0AAE3G825</accession>
<dbReference type="Pfam" id="PF20695">
    <property type="entry name" value="UbiD_N"/>
    <property type="match status" value="1"/>
</dbReference>
<comment type="caution">
    <text evidence="4">The sequence shown here is derived from an EMBL/GenBank/DDBJ whole genome shotgun (WGS) entry which is preliminary data.</text>
</comment>
<dbReference type="Gene3D" id="3.40.1670.10">
    <property type="entry name" value="UbiD C-terminal domain-like"/>
    <property type="match status" value="1"/>
</dbReference>
<evidence type="ECO:0000259" key="2">
    <source>
        <dbReference type="Pfam" id="PF20695"/>
    </source>
</evidence>
<feature type="domain" description="3-octaprenyl-4-hydroxybenzoate carboxy-lyase-like N-terminal" evidence="2">
    <location>
        <begin position="20"/>
        <end position="87"/>
    </location>
</feature>
<dbReference type="PANTHER" id="PTHR30108">
    <property type="entry name" value="3-OCTAPRENYL-4-HYDROXYBENZOATE CARBOXY-LYASE-RELATED"/>
    <property type="match status" value="1"/>
</dbReference>
<evidence type="ECO:0000259" key="1">
    <source>
        <dbReference type="Pfam" id="PF01977"/>
    </source>
</evidence>
<protein>
    <submittedName>
        <fullName evidence="4">UbiD family decarboxylase</fullName>
    </submittedName>
</protein>
<dbReference type="EMBL" id="JALJXV010000011">
    <property type="protein sequence ID" value="MCP1676739.1"/>
    <property type="molecule type" value="Genomic_DNA"/>
</dbReference>
<dbReference type="GO" id="GO:0005737">
    <property type="term" value="C:cytoplasm"/>
    <property type="evidence" value="ECO:0007669"/>
    <property type="project" value="TreeGrafter"/>
</dbReference>
<feature type="domain" description="3-octaprenyl-4-hydroxybenzoate carboxy-lyase-like C-terminal" evidence="3">
    <location>
        <begin position="308"/>
        <end position="428"/>
    </location>
</feature>
<dbReference type="Pfam" id="PF20696">
    <property type="entry name" value="UbiD_C"/>
    <property type="match status" value="1"/>
</dbReference>
<keyword evidence="5" id="KW-1185">Reference proteome</keyword>
<dbReference type="GO" id="GO:0016831">
    <property type="term" value="F:carboxy-lyase activity"/>
    <property type="evidence" value="ECO:0007669"/>
    <property type="project" value="InterPro"/>
</dbReference>
<dbReference type="NCBIfam" id="TIGR00148">
    <property type="entry name" value="UbiD family decarboxylase"/>
    <property type="match status" value="1"/>
</dbReference>
<feature type="domain" description="3-octaprenyl-4-hydroxybenzoate carboxy-lyase-like Rift-related" evidence="1">
    <location>
        <begin position="102"/>
        <end position="298"/>
    </location>
</feature>
<name>A0AAE3G825_9GAMM</name>
<dbReference type="RefSeq" id="WP_253483734.1">
    <property type="nucleotide sequence ID" value="NZ_JALJXV010000011.1"/>
</dbReference>